<evidence type="ECO:0000313" key="3">
    <source>
        <dbReference type="Proteomes" id="UP000829647"/>
    </source>
</evidence>
<proteinExistence type="predicted"/>
<dbReference type="Proteomes" id="UP000829647">
    <property type="component" value="Chromosome"/>
</dbReference>
<dbReference type="SUPFAM" id="SSF48179">
    <property type="entry name" value="6-phosphogluconate dehydrogenase C-terminal domain-like"/>
    <property type="match status" value="1"/>
</dbReference>
<name>A0ABY4JBH5_9BACT</name>
<accession>A0ABY4JBH5</accession>
<reference evidence="2 3" key="1">
    <citation type="submission" date="2022-04" db="EMBL/GenBank/DDBJ databases">
        <title>Hymenobacter sp. isolated from the air.</title>
        <authorList>
            <person name="Won M."/>
            <person name="Lee C.-M."/>
            <person name="Woen H.-Y."/>
            <person name="Kwon S.-W."/>
        </authorList>
    </citation>
    <scope>NUCLEOTIDE SEQUENCE [LARGE SCALE GENOMIC DNA]</scope>
    <source>
        <strain evidence="3">5516 S-25</strain>
    </source>
</reference>
<feature type="domain" description="3-hydroxyacyl-CoA dehydrogenase C-terminal" evidence="1">
    <location>
        <begin position="135"/>
        <end position="215"/>
    </location>
</feature>
<dbReference type="InterPro" id="IPR006108">
    <property type="entry name" value="3HC_DH_C"/>
</dbReference>
<keyword evidence="3" id="KW-1185">Reference proteome</keyword>
<gene>
    <name evidence="2" type="ORF">MWH26_18270</name>
</gene>
<protein>
    <submittedName>
        <fullName evidence="2">3-hydroxyacyl-CoA dehydrogenase family protein</fullName>
    </submittedName>
</protein>
<dbReference type="InterPro" id="IPR013328">
    <property type="entry name" value="6PGD_dom2"/>
</dbReference>
<dbReference type="RefSeq" id="WP_247975401.1">
    <property type="nucleotide sequence ID" value="NZ_CP095848.1"/>
</dbReference>
<sequence length="219" mass="24318">MHLFIVEGQQVEAEFRRKFGAAPTYDFCPAGAPDLLTRLGAADVAFDLRDWPELHYEQPRQPLFYNTTTRSLAQLFHDEAPPFGPVFGFCGLPTFIDVPAWEVSTYRAADLLPLPEVCALLGTHCHVVQDRVGLLTPRVICQAINEACYALQEGAASVLAVNQLLPGSGAGLLTRANRIGLSRVYEALEGAYQDTREPRYNPCSLLKRMHLRGELFEVD</sequence>
<organism evidence="2 3">
    <name type="scientific">Hymenobacter sublimis</name>
    <dbReference type="NCBI Taxonomy" id="2933777"/>
    <lineage>
        <taxon>Bacteria</taxon>
        <taxon>Pseudomonadati</taxon>
        <taxon>Bacteroidota</taxon>
        <taxon>Cytophagia</taxon>
        <taxon>Cytophagales</taxon>
        <taxon>Hymenobacteraceae</taxon>
        <taxon>Hymenobacter</taxon>
    </lineage>
</organism>
<dbReference type="Pfam" id="PF00725">
    <property type="entry name" value="3HCDH"/>
    <property type="match status" value="1"/>
</dbReference>
<dbReference type="InterPro" id="IPR008927">
    <property type="entry name" value="6-PGluconate_DH-like_C_sf"/>
</dbReference>
<dbReference type="Gene3D" id="1.10.1040.10">
    <property type="entry name" value="N-(1-d-carboxylethyl)-l-norvaline Dehydrogenase, domain 2"/>
    <property type="match status" value="1"/>
</dbReference>
<dbReference type="EMBL" id="CP095848">
    <property type="protein sequence ID" value="UPL49121.1"/>
    <property type="molecule type" value="Genomic_DNA"/>
</dbReference>
<evidence type="ECO:0000313" key="2">
    <source>
        <dbReference type="EMBL" id="UPL49121.1"/>
    </source>
</evidence>
<evidence type="ECO:0000259" key="1">
    <source>
        <dbReference type="Pfam" id="PF00725"/>
    </source>
</evidence>